<dbReference type="Pfam" id="PF22725">
    <property type="entry name" value="GFO_IDH_MocA_C3"/>
    <property type="match status" value="1"/>
</dbReference>
<dbReference type="RefSeq" id="WP_183597523.1">
    <property type="nucleotide sequence ID" value="NZ_JACHXK010000002.1"/>
</dbReference>
<dbReference type="Pfam" id="PF01408">
    <property type="entry name" value="GFO_IDH_MocA"/>
    <property type="match status" value="1"/>
</dbReference>
<dbReference type="PANTHER" id="PTHR43249">
    <property type="entry name" value="UDP-N-ACETYL-2-AMINO-2-DEOXY-D-GLUCURONATE OXIDASE"/>
    <property type="match status" value="1"/>
</dbReference>
<dbReference type="PANTHER" id="PTHR43249:SF1">
    <property type="entry name" value="D-GLUCOSIDE 3-DEHYDROGENASE"/>
    <property type="match status" value="1"/>
</dbReference>
<dbReference type="Gene3D" id="3.40.50.720">
    <property type="entry name" value="NAD(P)-binding Rossmann-like Domain"/>
    <property type="match status" value="1"/>
</dbReference>
<evidence type="ECO:0000313" key="3">
    <source>
        <dbReference type="EMBL" id="MBB3108898.1"/>
    </source>
</evidence>
<evidence type="ECO:0000259" key="2">
    <source>
        <dbReference type="Pfam" id="PF22725"/>
    </source>
</evidence>
<dbReference type="InterPro" id="IPR052515">
    <property type="entry name" value="Gfo/Idh/MocA_Oxidoreductase"/>
</dbReference>
<dbReference type="SUPFAM" id="SSF55347">
    <property type="entry name" value="Glyceraldehyde-3-phosphate dehydrogenase-like, C-terminal domain"/>
    <property type="match status" value="1"/>
</dbReference>
<feature type="domain" description="GFO/IDH/MocA-like oxidoreductase" evidence="2">
    <location>
        <begin position="149"/>
        <end position="250"/>
    </location>
</feature>
<proteinExistence type="predicted"/>
<dbReference type="InterPro" id="IPR055170">
    <property type="entry name" value="GFO_IDH_MocA-like_dom"/>
</dbReference>
<dbReference type="GO" id="GO:0000166">
    <property type="term" value="F:nucleotide binding"/>
    <property type="evidence" value="ECO:0007669"/>
    <property type="project" value="InterPro"/>
</dbReference>
<dbReference type="Proteomes" id="UP000570361">
    <property type="component" value="Unassembled WGS sequence"/>
</dbReference>
<dbReference type="Gene3D" id="3.30.360.10">
    <property type="entry name" value="Dihydrodipicolinate Reductase, domain 2"/>
    <property type="match status" value="1"/>
</dbReference>
<evidence type="ECO:0000259" key="1">
    <source>
        <dbReference type="Pfam" id="PF01408"/>
    </source>
</evidence>
<dbReference type="SUPFAM" id="SSF51735">
    <property type="entry name" value="NAD(P)-binding Rossmann-fold domains"/>
    <property type="match status" value="1"/>
</dbReference>
<dbReference type="InterPro" id="IPR036291">
    <property type="entry name" value="NAD(P)-bd_dom_sf"/>
</dbReference>
<reference evidence="3 4" key="1">
    <citation type="submission" date="2020-08" db="EMBL/GenBank/DDBJ databases">
        <title>Genomic Encyclopedia of Type Strains, Phase III (KMG-III): the genomes of soil and plant-associated and newly described type strains.</title>
        <authorList>
            <person name="Whitman W."/>
        </authorList>
    </citation>
    <scope>NUCLEOTIDE SEQUENCE [LARGE SCALE GENOMIC DNA]</scope>
    <source>
        <strain evidence="3 4">CECT 5862</strain>
    </source>
</reference>
<keyword evidence="4" id="KW-1185">Reference proteome</keyword>
<dbReference type="InterPro" id="IPR000683">
    <property type="entry name" value="Gfo/Idh/MocA-like_OxRdtase_N"/>
</dbReference>
<dbReference type="AlphaFoldDB" id="A0A7W5FLA8"/>
<feature type="domain" description="Gfo/Idh/MocA-like oxidoreductase N-terminal" evidence="1">
    <location>
        <begin position="3"/>
        <end position="122"/>
    </location>
</feature>
<sequence>MTIKTAIIGTGWFSNVHADLLSRMDGVSVEAFVGTSLDKAERSASAYASARAYADVEQMLDAVKPDAVYICVPPFAHGDIERQLIERRIPFLVEKPLSTNLEVPQQIVQGVKDAGLITSVGYHFRYTDAALKAAEVLEGRKIGMALGYWMGDMPQVYWWRKQEGSGGQFIEQTTHMADLLRRLLGEVDEVYAAFAQRAMHDIHEGVTVHDVGTVTMKLKSGAVATISNTCLLPEGGQVGLTIYTEQGTVEVKPDKLVVADKGIVTEYRNRANPYQRENEAFIHAVRTGDTSGISSNYEDAYKTMELTYAALRSAETGMPVKLG</sequence>
<name>A0A7W5FLA8_9BACL</name>
<evidence type="ECO:0000313" key="4">
    <source>
        <dbReference type="Proteomes" id="UP000570361"/>
    </source>
</evidence>
<accession>A0A7W5FLA8</accession>
<protein>
    <submittedName>
        <fullName evidence="3">Putative dehydrogenase</fullName>
    </submittedName>
</protein>
<comment type="caution">
    <text evidence="3">The sequence shown here is derived from an EMBL/GenBank/DDBJ whole genome shotgun (WGS) entry which is preliminary data.</text>
</comment>
<organism evidence="3 4">
    <name type="scientific">Paenibacillus phyllosphaerae</name>
    <dbReference type="NCBI Taxonomy" id="274593"/>
    <lineage>
        <taxon>Bacteria</taxon>
        <taxon>Bacillati</taxon>
        <taxon>Bacillota</taxon>
        <taxon>Bacilli</taxon>
        <taxon>Bacillales</taxon>
        <taxon>Paenibacillaceae</taxon>
        <taxon>Paenibacillus</taxon>
    </lineage>
</organism>
<dbReference type="EMBL" id="JACHXK010000002">
    <property type="protein sequence ID" value="MBB3108898.1"/>
    <property type="molecule type" value="Genomic_DNA"/>
</dbReference>
<gene>
    <name evidence="3" type="ORF">FHS18_000950</name>
</gene>